<dbReference type="RefSeq" id="XP_002843793.1">
    <property type="nucleotide sequence ID" value="XM_002843747.1"/>
</dbReference>
<feature type="compositionally biased region" description="Basic and acidic residues" evidence="1">
    <location>
        <begin position="129"/>
        <end position="139"/>
    </location>
</feature>
<sequence>MYPPSPPSSLYSFGDASIEVQYGSPPPNPQDLQVDTTRDDQSQAEISEAEAMGDEESRLFAIDPFEGTALESAHNVLQEHDNERISPGPDSSDQTAPPRKRQRCDADSSCPPILPFPATHGIGGQAAASDHEQKPKHGLDEEDKVEAEGDETADKVPQN</sequence>
<evidence type="ECO:0000313" key="3">
    <source>
        <dbReference type="Proteomes" id="UP000002035"/>
    </source>
</evidence>
<feature type="compositionally biased region" description="Acidic residues" evidence="1">
    <location>
        <begin position="140"/>
        <end position="151"/>
    </location>
</feature>
<dbReference type="AlphaFoldDB" id="C5FZ09"/>
<gene>
    <name evidence="2" type="ORF">MCYG_07576</name>
</gene>
<protein>
    <submittedName>
        <fullName evidence="2">Uncharacterized protein</fullName>
    </submittedName>
</protein>
<dbReference type="VEuPathDB" id="FungiDB:MCYG_07576"/>
<reference evidence="3" key="1">
    <citation type="journal article" date="2012" name="MBio">
        <title>Comparative genome analysis of Trichophyton rubrum and related dermatophytes reveals candidate genes involved in infection.</title>
        <authorList>
            <person name="Martinez D.A."/>
            <person name="Oliver B.G."/>
            <person name="Graeser Y."/>
            <person name="Goldberg J.M."/>
            <person name="Li W."/>
            <person name="Martinez-Rossi N.M."/>
            <person name="Monod M."/>
            <person name="Shelest E."/>
            <person name="Barton R.C."/>
            <person name="Birch E."/>
            <person name="Brakhage A.A."/>
            <person name="Chen Z."/>
            <person name="Gurr S.J."/>
            <person name="Heiman D."/>
            <person name="Heitman J."/>
            <person name="Kosti I."/>
            <person name="Rossi A."/>
            <person name="Saif S."/>
            <person name="Samalova M."/>
            <person name="Saunders C.W."/>
            <person name="Shea T."/>
            <person name="Summerbell R.C."/>
            <person name="Xu J."/>
            <person name="Young S."/>
            <person name="Zeng Q."/>
            <person name="Birren B.W."/>
            <person name="Cuomo C.A."/>
            <person name="White T.C."/>
        </authorList>
    </citation>
    <scope>NUCLEOTIDE SEQUENCE [LARGE SCALE GENOMIC DNA]</scope>
    <source>
        <strain evidence="3">ATCC MYA-4605 / CBS 113480</strain>
    </source>
</reference>
<accession>C5FZ09</accession>
<name>C5FZ09_ARTOC</name>
<evidence type="ECO:0000256" key="1">
    <source>
        <dbReference type="SAM" id="MobiDB-lite"/>
    </source>
</evidence>
<feature type="region of interest" description="Disordered" evidence="1">
    <location>
        <begin position="1"/>
        <end position="57"/>
    </location>
</feature>
<evidence type="ECO:0000313" key="2">
    <source>
        <dbReference type="EMBL" id="EEQ34757.1"/>
    </source>
</evidence>
<dbReference type="Proteomes" id="UP000002035">
    <property type="component" value="Unassembled WGS sequence"/>
</dbReference>
<dbReference type="HOGENOM" id="CLU_1660309_0_0_1"/>
<dbReference type="EMBL" id="DS995707">
    <property type="protein sequence ID" value="EEQ34757.1"/>
    <property type="molecule type" value="Genomic_DNA"/>
</dbReference>
<dbReference type="GeneID" id="9225192"/>
<proteinExistence type="predicted"/>
<feature type="region of interest" description="Disordered" evidence="1">
    <location>
        <begin position="73"/>
        <end position="159"/>
    </location>
</feature>
<organism evidence="2 3">
    <name type="scientific">Arthroderma otae (strain ATCC MYA-4605 / CBS 113480)</name>
    <name type="common">Microsporum canis</name>
    <dbReference type="NCBI Taxonomy" id="554155"/>
    <lineage>
        <taxon>Eukaryota</taxon>
        <taxon>Fungi</taxon>
        <taxon>Dikarya</taxon>
        <taxon>Ascomycota</taxon>
        <taxon>Pezizomycotina</taxon>
        <taxon>Eurotiomycetes</taxon>
        <taxon>Eurotiomycetidae</taxon>
        <taxon>Onygenales</taxon>
        <taxon>Arthrodermataceae</taxon>
        <taxon>Microsporum</taxon>
    </lineage>
</organism>
<keyword evidence="3" id="KW-1185">Reference proteome</keyword>